<protein>
    <submittedName>
        <fullName evidence="4">Protein FAM98A</fullName>
    </submittedName>
</protein>
<keyword evidence="3" id="KW-1185">Reference proteome</keyword>
<dbReference type="PANTHER" id="PTHR31353">
    <property type="entry name" value="FAM98"/>
    <property type="match status" value="1"/>
</dbReference>
<feature type="compositionally biased region" description="Polar residues" evidence="2">
    <location>
        <begin position="459"/>
        <end position="471"/>
    </location>
</feature>
<evidence type="ECO:0000256" key="1">
    <source>
        <dbReference type="ARBA" id="ARBA00007218"/>
    </source>
</evidence>
<dbReference type="FunCoup" id="A0A6J2YCZ7">
    <property type="interactions" value="1383"/>
</dbReference>
<feature type="compositionally biased region" description="Polar residues" evidence="2">
    <location>
        <begin position="373"/>
        <end position="394"/>
    </location>
</feature>
<feature type="region of interest" description="Disordered" evidence="2">
    <location>
        <begin position="456"/>
        <end position="486"/>
    </location>
</feature>
<dbReference type="OrthoDB" id="512356at2759"/>
<name>A0A6J2YCZ7_SITOR</name>
<evidence type="ECO:0000313" key="3">
    <source>
        <dbReference type="Proteomes" id="UP000504635"/>
    </source>
</evidence>
<gene>
    <name evidence="4" type="primary">LOC115886268</name>
</gene>
<feature type="compositionally biased region" description="Gly residues" evidence="2">
    <location>
        <begin position="327"/>
        <end position="345"/>
    </location>
</feature>
<dbReference type="AlphaFoldDB" id="A0A6J2YCZ7"/>
<accession>A0A6J2YCZ7</accession>
<sequence>MSKLEDKIIKGLEDIGYTGPLSKYSQLQTAVEVGPKHEEYTQLVSFLTSEIRTLESVDEEVNPISSPEDSVAFVMEITSFLKELNCPYQILTHGLVSERLQNIADRLLLLDYLITELMSARILQDKKPEKKIELKLQETPEAADMRLILQTLRFPKPPANITITQLFDKLDTTIPLAIKKAGRDLIGSGIFSGFLSDKQWEILKGVQNDLDNEYKIRREMLLTRLDVTVQSFQWSERTKGKDELFEKIYHDKRISLKIDPDVNISDLISARTDLAIIEKTSSAAVRKNTRTDVNKVIIGQVPDRGGRSWEQAPPPPEMPSWQQQRTTGGGNQRGGGQSFSGGRGGVSRNDGRPSGYYKQGFQGGRNSGGYQDFGNSNYSNRGGYQDQGNSSFDNHSYDNRGGNDGYNNYGRGGGNNGYFNRRESSYNQDYQQNKRPKTYDSFQANKTTYADQYVEENQHNQQYQRGRNSYQRGRSNYHRGGGGGYR</sequence>
<comment type="similarity">
    <text evidence="1">Belongs to the FAM98 family.</text>
</comment>
<organism evidence="3 4">
    <name type="scientific">Sitophilus oryzae</name>
    <name type="common">Rice weevil</name>
    <name type="synonym">Curculio oryzae</name>
    <dbReference type="NCBI Taxonomy" id="7048"/>
    <lineage>
        <taxon>Eukaryota</taxon>
        <taxon>Metazoa</taxon>
        <taxon>Ecdysozoa</taxon>
        <taxon>Arthropoda</taxon>
        <taxon>Hexapoda</taxon>
        <taxon>Insecta</taxon>
        <taxon>Pterygota</taxon>
        <taxon>Neoptera</taxon>
        <taxon>Endopterygota</taxon>
        <taxon>Coleoptera</taxon>
        <taxon>Polyphaga</taxon>
        <taxon>Cucujiformia</taxon>
        <taxon>Curculionidae</taxon>
        <taxon>Dryophthorinae</taxon>
        <taxon>Sitophilus</taxon>
    </lineage>
</organism>
<proteinExistence type="inferred from homology"/>
<dbReference type="InterPro" id="IPR018797">
    <property type="entry name" value="FAM98"/>
</dbReference>
<feature type="region of interest" description="Disordered" evidence="2">
    <location>
        <begin position="296"/>
        <end position="422"/>
    </location>
</feature>
<reference evidence="4" key="1">
    <citation type="submission" date="2025-08" db="UniProtKB">
        <authorList>
            <consortium name="RefSeq"/>
        </authorList>
    </citation>
    <scope>IDENTIFICATION</scope>
    <source>
        <tissue evidence="4">Gonads</tissue>
    </source>
</reference>
<dbReference type="Pfam" id="PF10239">
    <property type="entry name" value="DUF2465"/>
    <property type="match status" value="1"/>
</dbReference>
<dbReference type="Proteomes" id="UP000504635">
    <property type="component" value="Unplaced"/>
</dbReference>
<dbReference type="GO" id="GO:0072669">
    <property type="term" value="C:tRNA-splicing ligase complex"/>
    <property type="evidence" value="ECO:0007669"/>
    <property type="project" value="TreeGrafter"/>
</dbReference>
<dbReference type="PANTHER" id="PTHR31353:SF1">
    <property type="entry name" value="PROTEIN FAM98B"/>
    <property type="match status" value="1"/>
</dbReference>
<dbReference type="RefSeq" id="XP_030761221.1">
    <property type="nucleotide sequence ID" value="XM_030905361.1"/>
</dbReference>
<dbReference type="InParanoid" id="A0A6J2YCZ7"/>
<feature type="region of interest" description="Disordered" evidence="2">
    <location>
        <begin position="427"/>
        <end position="446"/>
    </location>
</feature>
<evidence type="ECO:0000313" key="4">
    <source>
        <dbReference type="RefSeq" id="XP_030761221.1"/>
    </source>
</evidence>
<evidence type="ECO:0000256" key="2">
    <source>
        <dbReference type="SAM" id="MobiDB-lite"/>
    </source>
</evidence>
<dbReference type="KEGG" id="soy:115886268"/>
<dbReference type="GeneID" id="115886268"/>